<dbReference type="Pfam" id="PF00560">
    <property type="entry name" value="LRR_1"/>
    <property type="match status" value="2"/>
</dbReference>
<dbReference type="SMART" id="SM00369">
    <property type="entry name" value="LRR_TYP"/>
    <property type="match status" value="4"/>
</dbReference>
<dbReference type="SUPFAM" id="SSF52058">
    <property type="entry name" value="L domain-like"/>
    <property type="match status" value="1"/>
</dbReference>
<keyword evidence="2" id="KW-0433">Leucine-rich repeat</keyword>
<dbReference type="InterPro" id="IPR053213">
    <property type="entry name" value="RLP29"/>
</dbReference>
<evidence type="ECO:0000313" key="12">
    <source>
        <dbReference type="RefSeq" id="XP_030546585.1"/>
    </source>
</evidence>
<proteinExistence type="predicted"/>
<evidence type="ECO:0000313" key="11">
    <source>
        <dbReference type="Proteomes" id="UP000827889"/>
    </source>
</evidence>
<dbReference type="FunFam" id="3.80.10.10:FF:000400">
    <property type="entry name" value="Nuclear pore complex protein NUP107"/>
    <property type="match status" value="1"/>
</dbReference>
<dbReference type="Gene3D" id="3.80.10.10">
    <property type="entry name" value="Ribonuclease Inhibitor"/>
    <property type="match status" value="2"/>
</dbReference>
<feature type="chain" id="PRO_5034224333" evidence="9">
    <location>
        <begin position="28"/>
        <end position="416"/>
    </location>
</feature>
<keyword evidence="4 9" id="KW-0732">Signal</keyword>
<protein>
    <submittedName>
        <fullName evidence="12">Leucine-rich repeat receptor-like kinase protein THICK TASSEL DWARF1</fullName>
    </submittedName>
</protein>
<evidence type="ECO:0000259" key="10">
    <source>
        <dbReference type="Pfam" id="PF08263"/>
    </source>
</evidence>
<dbReference type="InterPro" id="IPR032675">
    <property type="entry name" value="LRR_dom_sf"/>
</dbReference>
<evidence type="ECO:0000256" key="8">
    <source>
        <dbReference type="SAM" id="MobiDB-lite"/>
    </source>
</evidence>
<evidence type="ECO:0000256" key="7">
    <source>
        <dbReference type="ARBA" id="ARBA00023136"/>
    </source>
</evidence>
<dbReference type="Proteomes" id="UP000827889">
    <property type="component" value="Chromosome 7"/>
</dbReference>
<feature type="region of interest" description="Disordered" evidence="8">
    <location>
        <begin position="392"/>
        <end position="416"/>
    </location>
</feature>
<keyword evidence="6" id="KW-1133">Transmembrane helix</keyword>
<comment type="subcellular location">
    <subcellularLocation>
        <location evidence="1">Membrane</location>
    </subcellularLocation>
</comment>
<evidence type="ECO:0000256" key="2">
    <source>
        <dbReference type="ARBA" id="ARBA00022614"/>
    </source>
</evidence>
<dbReference type="RefSeq" id="XP_030546585.1">
    <property type="nucleotide sequence ID" value="XM_030690725.2"/>
</dbReference>
<keyword evidence="7" id="KW-0472">Membrane</keyword>
<dbReference type="Pfam" id="PF13855">
    <property type="entry name" value="LRR_8"/>
    <property type="match status" value="1"/>
</dbReference>
<evidence type="ECO:0000256" key="9">
    <source>
        <dbReference type="SAM" id="SignalP"/>
    </source>
</evidence>
<dbReference type="InterPro" id="IPR003591">
    <property type="entry name" value="Leu-rich_rpt_typical-subtyp"/>
</dbReference>
<evidence type="ECO:0000256" key="1">
    <source>
        <dbReference type="ARBA" id="ARBA00004370"/>
    </source>
</evidence>
<evidence type="ECO:0000256" key="3">
    <source>
        <dbReference type="ARBA" id="ARBA00022692"/>
    </source>
</evidence>
<keyword evidence="11" id="KW-1185">Reference proteome</keyword>
<dbReference type="InterPro" id="IPR001611">
    <property type="entry name" value="Leu-rich_rpt"/>
</dbReference>
<dbReference type="PANTHER" id="PTHR48009:SF1">
    <property type="entry name" value="LEUCINE-RICH REPEAT (LRR) FAMILY PROTEIN"/>
    <property type="match status" value="1"/>
</dbReference>
<keyword evidence="5" id="KW-0677">Repeat</keyword>
<sequence length="416" mass="43158">MATPHSLLASLLLLAALLLALPPPSLQLRIAAADLAALLAVKNSLTDLPGAAFFSSWDFAAPDSCSSFAGVTCSPSGRVTALSLGSGGLSGSPGLAGSLSPSLARLTELTQLILSPGIVTGPIPPQLGRLPGLRVLSLTNNRLTGPIPASLAALPGLHTLDLSYNQLAGTIPPGLPAVPGLKVLILASNRLFGRVPPVSARVLHLDLRKNRLFGPVPPLPPTLRYLSFCGNAMWGPLNGLASLSELVYLDLSMNRFGGPIPPSLFFTPTLQSMLLQRNNLSGGVPASAGSSATSYGPGSIVDLSHNALTGELSTALVGVESLYLNNNRLTGSVPEEYAKSVFQGRTRTLYLQHNYISGFPWDRRMAVPDTTAVCLSYNCMVPPVGLEGCPASAGSQLSRPASQCSAFRGGGESPRD</sequence>
<dbReference type="KEGG" id="rarg:115752509"/>
<dbReference type="Pfam" id="PF08263">
    <property type="entry name" value="LRRNT_2"/>
    <property type="match status" value="1"/>
</dbReference>
<gene>
    <name evidence="12" type="primary">LOC115752509</name>
</gene>
<dbReference type="GeneID" id="115752509"/>
<feature type="domain" description="Leucine-rich repeat-containing N-terminal plant-type" evidence="10">
    <location>
        <begin position="33"/>
        <end position="74"/>
    </location>
</feature>
<evidence type="ECO:0000256" key="6">
    <source>
        <dbReference type="ARBA" id="ARBA00022989"/>
    </source>
</evidence>
<dbReference type="AlphaFoldDB" id="A0A8B8QHQ3"/>
<keyword evidence="3" id="KW-0812">Transmembrane</keyword>
<dbReference type="OrthoDB" id="676979at2759"/>
<dbReference type="GO" id="GO:0016020">
    <property type="term" value="C:membrane"/>
    <property type="evidence" value="ECO:0007669"/>
    <property type="project" value="UniProtKB-SubCell"/>
</dbReference>
<dbReference type="PANTHER" id="PTHR48009">
    <property type="entry name" value="LEUCINE-RICH REPEAT (LRR) FAMILY PROTEIN"/>
    <property type="match status" value="1"/>
</dbReference>
<feature type="signal peptide" evidence="9">
    <location>
        <begin position="1"/>
        <end position="27"/>
    </location>
</feature>
<organism evidence="11 12">
    <name type="scientific">Rhodamnia argentea</name>
    <dbReference type="NCBI Taxonomy" id="178133"/>
    <lineage>
        <taxon>Eukaryota</taxon>
        <taxon>Viridiplantae</taxon>
        <taxon>Streptophyta</taxon>
        <taxon>Embryophyta</taxon>
        <taxon>Tracheophyta</taxon>
        <taxon>Spermatophyta</taxon>
        <taxon>Magnoliopsida</taxon>
        <taxon>eudicotyledons</taxon>
        <taxon>Gunneridae</taxon>
        <taxon>Pentapetalae</taxon>
        <taxon>rosids</taxon>
        <taxon>malvids</taxon>
        <taxon>Myrtales</taxon>
        <taxon>Myrtaceae</taxon>
        <taxon>Myrtoideae</taxon>
        <taxon>Myrteae</taxon>
        <taxon>Australasian group</taxon>
        <taxon>Rhodamnia</taxon>
    </lineage>
</organism>
<dbReference type="InterPro" id="IPR013210">
    <property type="entry name" value="LRR_N_plant-typ"/>
</dbReference>
<name>A0A8B8QHQ3_9MYRT</name>
<feature type="compositionally biased region" description="Polar residues" evidence="8">
    <location>
        <begin position="393"/>
        <end position="405"/>
    </location>
</feature>
<reference evidence="12" key="1">
    <citation type="submission" date="2025-08" db="UniProtKB">
        <authorList>
            <consortium name="RefSeq"/>
        </authorList>
    </citation>
    <scope>IDENTIFICATION</scope>
    <source>
        <tissue evidence="12">Leaf</tissue>
    </source>
</reference>
<evidence type="ECO:0000256" key="5">
    <source>
        <dbReference type="ARBA" id="ARBA00022737"/>
    </source>
</evidence>
<accession>A0A8B8QHQ3</accession>
<evidence type="ECO:0000256" key="4">
    <source>
        <dbReference type="ARBA" id="ARBA00022729"/>
    </source>
</evidence>